<keyword evidence="3" id="KW-1185">Reference proteome</keyword>
<dbReference type="RefSeq" id="WP_162413204.1">
    <property type="nucleotide sequence ID" value="NZ_JAHQXE010000002.1"/>
</dbReference>
<dbReference type="Proteomes" id="UP001166304">
    <property type="component" value="Unassembled WGS sequence"/>
</dbReference>
<reference evidence="2" key="1">
    <citation type="submission" date="2021-06" db="EMBL/GenBank/DDBJ databases">
        <title>New haloarchaea isolates fom saline soil.</title>
        <authorList>
            <person name="Duran-Viseras A."/>
            <person name="Sanchez-Porro C.S."/>
            <person name="Ventosa A."/>
        </authorList>
    </citation>
    <scope>NUCLEOTIDE SEQUENCE</scope>
    <source>
        <strain evidence="2">JCM 18369</strain>
    </source>
</reference>
<sequence length="139" mass="15955">MGLVSCVKTKRDQPARPRDLYTSTYFEKMRAYAEREHDEWWILSAKHGLLDPDGDLIEPYEKTLTSASVAKRREWASEAVDQMQEMGVLRGDETLVFHAGKAYYEELLLLLEDFPDADVAIPTEGLAIGERVAWYSDRL</sequence>
<evidence type="ECO:0000313" key="2">
    <source>
        <dbReference type="EMBL" id="MBV0901353.1"/>
    </source>
</evidence>
<protein>
    <recommendedName>
        <fullName evidence="1">DUF6884 domain-containing protein</fullName>
    </recommendedName>
</protein>
<gene>
    <name evidence="2" type="ORF">KTS37_06075</name>
</gene>
<proteinExistence type="predicted"/>
<evidence type="ECO:0000313" key="3">
    <source>
        <dbReference type="Proteomes" id="UP001166304"/>
    </source>
</evidence>
<dbReference type="EMBL" id="JAHQXE010000002">
    <property type="protein sequence ID" value="MBV0901353.1"/>
    <property type="molecule type" value="Genomic_DNA"/>
</dbReference>
<evidence type="ECO:0000259" key="1">
    <source>
        <dbReference type="Pfam" id="PF21818"/>
    </source>
</evidence>
<comment type="caution">
    <text evidence="2">The sequence shown here is derived from an EMBL/GenBank/DDBJ whole genome shotgun (WGS) entry which is preliminary data.</text>
</comment>
<dbReference type="Pfam" id="PF21818">
    <property type="entry name" value="DUF6884"/>
    <property type="match status" value="1"/>
</dbReference>
<feature type="domain" description="DUF6884" evidence="1">
    <location>
        <begin position="3"/>
        <end position="136"/>
    </location>
</feature>
<name>A0AA41G0X3_9EURY</name>
<dbReference type="InterPro" id="IPR049251">
    <property type="entry name" value="DUF6884"/>
</dbReference>
<organism evidence="2 3">
    <name type="scientific">Haloarcula salina</name>
    <dbReference type="NCBI Taxonomy" id="1429914"/>
    <lineage>
        <taxon>Archaea</taxon>
        <taxon>Methanobacteriati</taxon>
        <taxon>Methanobacteriota</taxon>
        <taxon>Stenosarchaea group</taxon>
        <taxon>Halobacteria</taxon>
        <taxon>Halobacteriales</taxon>
        <taxon>Haloarculaceae</taxon>
        <taxon>Haloarcula</taxon>
    </lineage>
</organism>
<accession>A0AA41G0X3</accession>
<dbReference type="AlphaFoldDB" id="A0AA41G0X3"/>